<proteinExistence type="predicted"/>
<keyword evidence="3" id="KW-0472">Membrane</keyword>
<dbReference type="PANTHER" id="PTHR23220:SF133">
    <property type="entry name" value="INTEGRIN ALPHA-PS2"/>
    <property type="match status" value="1"/>
</dbReference>
<accession>H2Z3K5</accession>
<dbReference type="GO" id="GO:0098609">
    <property type="term" value="P:cell-cell adhesion"/>
    <property type="evidence" value="ECO:0007669"/>
    <property type="project" value="TreeGrafter"/>
</dbReference>
<dbReference type="AlphaFoldDB" id="H2Z3K5"/>
<comment type="subcellular location">
    <subcellularLocation>
        <location evidence="1">Membrane</location>
        <topology evidence="1">Single-pass type I membrane protein</topology>
    </subcellularLocation>
</comment>
<dbReference type="InterPro" id="IPR013649">
    <property type="entry name" value="Integrin_alpha_Ig-like_1"/>
</dbReference>
<reference evidence="6" key="2">
    <citation type="submission" date="2025-08" db="UniProtKB">
        <authorList>
            <consortium name="Ensembl"/>
        </authorList>
    </citation>
    <scope>IDENTIFICATION</scope>
</reference>
<organism evidence="6 7">
    <name type="scientific">Ciona savignyi</name>
    <name type="common">Pacific transparent sea squirt</name>
    <dbReference type="NCBI Taxonomy" id="51511"/>
    <lineage>
        <taxon>Eukaryota</taxon>
        <taxon>Metazoa</taxon>
        <taxon>Chordata</taxon>
        <taxon>Tunicata</taxon>
        <taxon>Ascidiacea</taxon>
        <taxon>Phlebobranchia</taxon>
        <taxon>Cionidae</taxon>
        <taxon>Ciona</taxon>
    </lineage>
</organism>
<dbReference type="GO" id="GO:0008305">
    <property type="term" value="C:integrin complex"/>
    <property type="evidence" value="ECO:0007669"/>
    <property type="project" value="TreeGrafter"/>
</dbReference>
<reference evidence="7" key="1">
    <citation type="submission" date="2003-08" db="EMBL/GenBank/DDBJ databases">
        <authorList>
            <person name="Birren B."/>
            <person name="Nusbaum C."/>
            <person name="Abebe A."/>
            <person name="Abouelleil A."/>
            <person name="Adekoya E."/>
            <person name="Ait-zahra M."/>
            <person name="Allen N."/>
            <person name="Allen T."/>
            <person name="An P."/>
            <person name="Anderson M."/>
            <person name="Anderson S."/>
            <person name="Arachchi H."/>
            <person name="Armbruster J."/>
            <person name="Bachantsang P."/>
            <person name="Baldwin J."/>
            <person name="Barry A."/>
            <person name="Bayul T."/>
            <person name="Blitshsteyn B."/>
            <person name="Bloom T."/>
            <person name="Blye J."/>
            <person name="Boguslavskiy L."/>
            <person name="Borowsky M."/>
            <person name="Boukhgalter B."/>
            <person name="Brunache A."/>
            <person name="Butler J."/>
            <person name="Calixte N."/>
            <person name="Calvo S."/>
            <person name="Camarata J."/>
            <person name="Campo K."/>
            <person name="Chang J."/>
            <person name="Cheshatsang Y."/>
            <person name="Citroen M."/>
            <person name="Collymore A."/>
            <person name="Considine T."/>
            <person name="Cook A."/>
            <person name="Cooke P."/>
            <person name="Corum B."/>
            <person name="Cuomo C."/>
            <person name="David R."/>
            <person name="Dawoe T."/>
            <person name="Degray S."/>
            <person name="Dodge S."/>
            <person name="Dooley K."/>
            <person name="Dorje P."/>
            <person name="Dorjee K."/>
            <person name="Dorris L."/>
            <person name="Duffey N."/>
            <person name="Dupes A."/>
            <person name="Elkins T."/>
            <person name="Engels R."/>
            <person name="Erickson J."/>
            <person name="Farina A."/>
            <person name="Faro S."/>
            <person name="Ferreira P."/>
            <person name="Fischer H."/>
            <person name="Fitzgerald M."/>
            <person name="Foley K."/>
            <person name="Gage D."/>
            <person name="Galagan J."/>
            <person name="Gearin G."/>
            <person name="Gnerre S."/>
            <person name="Gnirke A."/>
            <person name="Goyette A."/>
            <person name="Graham J."/>
            <person name="Grandbois E."/>
            <person name="Gyaltsen K."/>
            <person name="Hafez N."/>
            <person name="Hagopian D."/>
            <person name="Hagos B."/>
            <person name="Hall J."/>
            <person name="Hatcher B."/>
            <person name="Heller A."/>
            <person name="Higgins H."/>
            <person name="Honan T."/>
            <person name="Horn A."/>
            <person name="Houde N."/>
            <person name="Hughes L."/>
            <person name="Hulme W."/>
            <person name="Husby E."/>
            <person name="Iliev I."/>
            <person name="Jaffe D."/>
            <person name="Jones C."/>
            <person name="Kamal M."/>
            <person name="Kamat A."/>
            <person name="Kamvysselis M."/>
            <person name="Karlsson E."/>
            <person name="Kells C."/>
            <person name="Kieu A."/>
            <person name="Kisner P."/>
            <person name="Kodira C."/>
            <person name="Kulbokas E."/>
            <person name="Labutti K."/>
            <person name="Lama D."/>
            <person name="Landers T."/>
            <person name="Leger J."/>
            <person name="Levine S."/>
            <person name="Lewis D."/>
            <person name="Lewis T."/>
            <person name="Lindblad-toh K."/>
            <person name="Liu X."/>
            <person name="Lokyitsang T."/>
            <person name="Lokyitsang Y."/>
            <person name="Lucien O."/>
            <person name="Lui A."/>
            <person name="Ma L.J."/>
            <person name="Mabbitt R."/>
            <person name="Macdonald J."/>
            <person name="Maclean C."/>
            <person name="Major J."/>
            <person name="Manning J."/>
            <person name="Marabella R."/>
            <person name="Maru K."/>
            <person name="Matthews C."/>
            <person name="Mauceli E."/>
            <person name="Mccarthy M."/>
            <person name="Mcdonough S."/>
            <person name="Mcghee T."/>
            <person name="Meldrim J."/>
            <person name="Meneus L."/>
            <person name="Mesirov J."/>
            <person name="Mihalev A."/>
            <person name="Mihova T."/>
            <person name="Mikkelsen T."/>
            <person name="Mlenga V."/>
            <person name="Moru K."/>
            <person name="Mozes J."/>
            <person name="Mulrain L."/>
            <person name="Munson G."/>
            <person name="Naylor J."/>
            <person name="Newes C."/>
            <person name="Nguyen C."/>
            <person name="Nguyen N."/>
            <person name="Nguyen T."/>
            <person name="Nicol R."/>
            <person name="Nielsen C."/>
            <person name="Nizzari M."/>
            <person name="Norbu C."/>
            <person name="Norbu N."/>
            <person name="O'donnell P."/>
            <person name="Okoawo O."/>
            <person name="O'leary S."/>
            <person name="Omotosho B."/>
            <person name="O'neill K."/>
            <person name="Osman S."/>
            <person name="Parker S."/>
            <person name="Perrin D."/>
            <person name="Phunkhang P."/>
            <person name="Piqani B."/>
            <person name="Purcell S."/>
            <person name="Rachupka T."/>
            <person name="Ramasamy U."/>
            <person name="Rameau R."/>
            <person name="Ray V."/>
            <person name="Raymond C."/>
            <person name="Retta R."/>
            <person name="Richardson S."/>
            <person name="Rise C."/>
            <person name="Rodriguez J."/>
            <person name="Rogers J."/>
            <person name="Rogov P."/>
            <person name="Rutman M."/>
            <person name="Schupbach R."/>
            <person name="Seaman C."/>
            <person name="Settipalli S."/>
            <person name="Sharpe T."/>
            <person name="Sheridan J."/>
            <person name="Sherpa N."/>
            <person name="Shi J."/>
            <person name="Smirnov S."/>
            <person name="Smith C."/>
            <person name="Sougnez C."/>
            <person name="Spencer B."/>
            <person name="Stalker J."/>
            <person name="Stange-thomann N."/>
            <person name="Stavropoulos S."/>
            <person name="Stetson K."/>
            <person name="Stone C."/>
            <person name="Stone S."/>
            <person name="Stubbs M."/>
            <person name="Talamas J."/>
            <person name="Tchuinga P."/>
            <person name="Tenzing P."/>
            <person name="Tesfaye S."/>
            <person name="Theodore J."/>
            <person name="Thoulutsang Y."/>
            <person name="Topham K."/>
            <person name="Towey S."/>
            <person name="Tsamla T."/>
            <person name="Tsomo N."/>
            <person name="Vallee D."/>
            <person name="Vassiliev H."/>
            <person name="Venkataraman V."/>
            <person name="Vinson J."/>
            <person name="Vo A."/>
            <person name="Wade C."/>
            <person name="Wang S."/>
            <person name="Wangchuk T."/>
            <person name="Wangdi T."/>
            <person name="Whittaker C."/>
            <person name="Wilkinson J."/>
            <person name="Wu Y."/>
            <person name="Wyman D."/>
            <person name="Yadav S."/>
            <person name="Yang S."/>
            <person name="Yang X."/>
            <person name="Yeager S."/>
            <person name="Yee E."/>
            <person name="Young G."/>
            <person name="Zainoun J."/>
            <person name="Zembeck L."/>
            <person name="Zimmer A."/>
            <person name="Zody M."/>
            <person name="Lander E."/>
        </authorList>
    </citation>
    <scope>NUCLEOTIDE SEQUENCE [LARGE SCALE GENOMIC DNA]</scope>
</reference>
<keyword evidence="2" id="KW-0401">Integrin</keyword>
<dbReference type="Proteomes" id="UP000007875">
    <property type="component" value="Unassembled WGS sequence"/>
</dbReference>
<evidence type="ECO:0000256" key="1">
    <source>
        <dbReference type="ARBA" id="ARBA00004479"/>
    </source>
</evidence>
<evidence type="ECO:0000256" key="4">
    <source>
        <dbReference type="ARBA" id="ARBA00023180"/>
    </source>
</evidence>
<dbReference type="Gene3D" id="2.60.40.1460">
    <property type="entry name" value="Integrin domains. Chain A, domain 2"/>
    <property type="match status" value="1"/>
</dbReference>
<keyword evidence="7" id="KW-1185">Reference proteome</keyword>
<dbReference type="InterPro" id="IPR032695">
    <property type="entry name" value="Integrin_dom_sf"/>
</dbReference>
<sequence>MISLDATRKRIEFRSQDNSTIGFSTRTKKLSLTRNLTTCWTYDVYVKKNILDFSSLISVDMNYSLSSNHTATPMSSMQDPALSNRTSSTAKFNTTCGGDNFCSYDLTIDAAIKLPVHSSSGVVLMNASDLLIIDETTDTQPIVISVNISNI</sequence>
<dbReference type="Pfam" id="PF08441">
    <property type="entry name" value="Integrin_A_Ig_1"/>
    <property type="match status" value="1"/>
</dbReference>
<feature type="domain" description="Integrin alpha first immunoglubulin-like" evidence="5">
    <location>
        <begin position="9"/>
        <end position="94"/>
    </location>
</feature>
<dbReference type="SUPFAM" id="SSF69179">
    <property type="entry name" value="Integrin domains"/>
    <property type="match status" value="1"/>
</dbReference>
<dbReference type="Ensembl" id="ENSCSAVT00000012308.1">
    <property type="protein sequence ID" value="ENSCSAVP00000012167.1"/>
    <property type="gene ID" value="ENSCSAVG00000007162.1"/>
</dbReference>
<dbReference type="GO" id="GO:0009897">
    <property type="term" value="C:external side of plasma membrane"/>
    <property type="evidence" value="ECO:0007669"/>
    <property type="project" value="TreeGrafter"/>
</dbReference>
<evidence type="ECO:0000256" key="3">
    <source>
        <dbReference type="ARBA" id="ARBA00023136"/>
    </source>
</evidence>
<reference evidence="6" key="3">
    <citation type="submission" date="2025-09" db="UniProtKB">
        <authorList>
            <consortium name="Ensembl"/>
        </authorList>
    </citation>
    <scope>IDENTIFICATION</scope>
</reference>
<evidence type="ECO:0000313" key="6">
    <source>
        <dbReference type="Ensembl" id="ENSCSAVP00000012167.1"/>
    </source>
</evidence>
<dbReference type="GO" id="GO:0033627">
    <property type="term" value="P:cell adhesion mediated by integrin"/>
    <property type="evidence" value="ECO:0007669"/>
    <property type="project" value="TreeGrafter"/>
</dbReference>
<evidence type="ECO:0000313" key="7">
    <source>
        <dbReference type="Proteomes" id="UP000007875"/>
    </source>
</evidence>
<name>H2Z3K5_CIOSA</name>
<dbReference type="InParanoid" id="H2Z3K5"/>
<keyword evidence="4" id="KW-0325">Glycoprotein</keyword>
<dbReference type="PANTHER" id="PTHR23220">
    <property type="entry name" value="INTEGRIN ALPHA"/>
    <property type="match status" value="1"/>
</dbReference>
<evidence type="ECO:0000256" key="2">
    <source>
        <dbReference type="ARBA" id="ARBA00023037"/>
    </source>
</evidence>
<evidence type="ECO:0000259" key="5">
    <source>
        <dbReference type="Pfam" id="PF08441"/>
    </source>
</evidence>
<dbReference type="GO" id="GO:0007229">
    <property type="term" value="P:integrin-mediated signaling pathway"/>
    <property type="evidence" value="ECO:0007669"/>
    <property type="project" value="UniProtKB-KW"/>
</dbReference>
<dbReference type="HOGENOM" id="CLU_1735548_0_0_1"/>
<dbReference type="GO" id="GO:0005178">
    <property type="term" value="F:integrin binding"/>
    <property type="evidence" value="ECO:0007669"/>
    <property type="project" value="TreeGrafter"/>
</dbReference>
<dbReference type="GO" id="GO:0007160">
    <property type="term" value="P:cell-matrix adhesion"/>
    <property type="evidence" value="ECO:0007669"/>
    <property type="project" value="TreeGrafter"/>
</dbReference>
<protein>
    <recommendedName>
        <fullName evidence="5">Integrin alpha first immunoglubulin-like domain-containing protein</fullName>
    </recommendedName>
</protein>